<dbReference type="InterPro" id="IPR020846">
    <property type="entry name" value="MFS_dom"/>
</dbReference>
<keyword evidence="3 7" id="KW-0812">Transmembrane</keyword>
<feature type="transmembrane region" description="Helical" evidence="7">
    <location>
        <begin position="297"/>
        <end position="315"/>
    </location>
</feature>
<feature type="transmembrane region" description="Helical" evidence="7">
    <location>
        <begin position="73"/>
        <end position="92"/>
    </location>
</feature>
<feature type="transmembrane region" description="Helical" evidence="7">
    <location>
        <begin position="134"/>
        <end position="156"/>
    </location>
</feature>
<keyword evidence="2" id="KW-0813">Transport</keyword>
<evidence type="ECO:0000256" key="4">
    <source>
        <dbReference type="ARBA" id="ARBA00022989"/>
    </source>
</evidence>
<comment type="caution">
    <text evidence="9">The sequence shown here is derived from an EMBL/GenBank/DDBJ whole genome shotgun (WGS) entry which is preliminary data.</text>
</comment>
<evidence type="ECO:0000256" key="1">
    <source>
        <dbReference type="ARBA" id="ARBA00004141"/>
    </source>
</evidence>
<evidence type="ECO:0000313" key="10">
    <source>
        <dbReference type="Proteomes" id="UP001210211"/>
    </source>
</evidence>
<dbReference type="InterPro" id="IPR011701">
    <property type="entry name" value="MFS"/>
</dbReference>
<feature type="domain" description="Major facilitator superfamily (MFS) profile" evidence="8">
    <location>
        <begin position="9"/>
        <end position="464"/>
    </location>
</feature>
<name>A0AAD6ESV3_9POAL</name>
<dbReference type="Gene3D" id="1.20.1250.20">
    <property type="entry name" value="MFS general substrate transporter like domains"/>
    <property type="match status" value="1"/>
</dbReference>
<dbReference type="PANTHER" id="PTHR23505">
    <property type="entry name" value="SPINSTER"/>
    <property type="match status" value="1"/>
</dbReference>
<dbReference type="GO" id="GO:0022857">
    <property type="term" value="F:transmembrane transporter activity"/>
    <property type="evidence" value="ECO:0007669"/>
    <property type="project" value="InterPro"/>
</dbReference>
<evidence type="ECO:0000256" key="2">
    <source>
        <dbReference type="ARBA" id="ARBA00022448"/>
    </source>
</evidence>
<comment type="similarity">
    <text evidence="6">Belongs to the major facilitator superfamily. Spinster (TC 2.A.1.49) family.</text>
</comment>
<gene>
    <name evidence="9" type="ORF">LUZ61_003602</name>
</gene>
<keyword evidence="4 7" id="KW-1133">Transmembrane helix</keyword>
<dbReference type="EMBL" id="JAMRDG010000001">
    <property type="protein sequence ID" value="KAJ3699897.1"/>
    <property type="molecule type" value="Genomic_DNA"/>
</dbReference>
<accession>A0AAD6ESV3</accession>
<feature type="transmembrane region" description="Helical" evidence="7">
    <location>
        <begin position="268"/>
        <end position="291"/>
    </location>
</feature>
<dbReference type="AlphaFoldDB" id="A0AAD6ESV3"/>
<sequence>MATWEARRTLLLVNLASIADRADEALLPAVYKEVGAALRVTPVGLGSLTLARSAVQALCYPLAAYMASRYNRVFVITLGAFLWAIATFLVAISQTFLEVAISRGLSGIGLALAIPAIQALVADTTDDGNRGSAFGWLQFTSVLGSIMGNFLVLLLAPTTVLGIAGWRIAFHLVAAISVIVAMLVWSYAVDPRSHNEAVSIKNNMTHKSALEEARDFVNETKAIIQIPTFQIFIAQGVPGTFAELLFLFCRCGVMGDFLARHLPNVGRIILSQISAGSKVPLAGLLLLGLPYDASLGALYAVAIFFMGLITCWENAGTNNPIFAEILPKKSRTSIYALDRSFETLLASFAPPVVGLLAEQMYGYKTGDGIRSDDPKINQQNAASLAKALYTAVAIPMALCCSIYSFLYCTYPRDRDRANKDSELQTFDPDYQDEMSIVDLTCQHAEEEQKFESDESSIRLPLIHR</sequence>
<feature type="transmembrane region" description="Helical" evidence="7">
    <location>
        <begin position="104"/>
        <end position="122"/>
    </location>
</feature>
<dbReference type="GO" id="GO:0016020">
    <property type="term" value="C:membrane"/>
    <property type="evidence" value="ECO:0007669"/>
    <property type="project" value="UniProtKB-SubCell"/>
</dbReference>
<keyword evidence="10" id="KW-1185">Reference proteome</keyword>
<dbReference type="PANTHER" id="PTHR23505:SF52">
    <property type="entry name" value="MAJOR FACILITATOR SUPERFAMILY PROTEIN"/>
    <property type="match status" value="1"/>
</dbReference>
<keyword evidence="5 7" id="KW-0472">Membrane</keyword>
<feature type="transmembrane region" description="Helical" evidence="7">
    <location>
        <begin position="387"/>
        <end position="410"/>
    </location>
</feature>
<evidence type="ECO:0000256" key="5">
    <source>
        <dbReference type="ARBA" id="ARBA00023136"/>
    </source>
</evidence>
<dbReference type="InterPro" id="IPR036259">
    <property type="entry name" value="MFS_trans_sf"/>
</dbReference>
<evidence type="ECO:0000256" key="6">
    <source>
        <dbReference type="ARBA" id="ARBA00024338"/>
    </source>
</evidence>
<organism evidence="9 10">
    <name type="scientific">Rhynchospora tenuis</name>
    <dbReference type="NCBI Taxonomy" id="198213"/>
    <lineage>
        <taxon>Eukaryota</taxon>
        <taxon>Viridiplantae</taxon>
        <taxon>Streptophyta</taxon>
        <taxon>Embryophyta</taxon>
        <taxon>Tracheophyta</taxon>
        <taxon>Spermatophyta</taxon>
        <taxon>Magnoliopsida</taxon>
        <taxon>Liliopsida</taxon>
        <taxon>Poales</taxon>
        <taxon>Cyperaceae</taxon>
        <taxon>Cyperoideae</taxon>
        <taxon>Rhynchosporeae</taxon>
        <taxon>Rhynchospora</taxon>
    </lineage>
</organism>
<evidence type="ECO:0000256" key="7">
    <source>
        <dbReference type="SAM" id="Phobius"/>
    </source>
</evidence>
<feature type="transmembrane region" description="Helical" evidence="7">
    <location>
        <begin position="168"/>
        <end position="189"/>
    </location>
</feature>
<evidence type="ECO:0000259" key="8">
    <source>
        <dbReference type="PROSITE" id="PS50850"/>
    </source>
</evidence>
<protein>
    <recommendedName>
        <fullName evidence="8">Major facilitator superfamily (MFS) profile domain-containing protein</fullName>
    </recommendedName>
</protein>
<reference evidence="9 10" key="1">
    <citation type="journal article" date="2022" name="Cell">
        <title>Repeat-based holocentromeres influence genome architecture and karyotype evolution.</title>
        <authorList>
            <person name="Hofstatter P.G."/>
            <person name="Thangavel G."/>
            <person name="Lux T."/>
            <person name="Neumann P."/>
            <person name="Vondrak T."/>
            <person name="Novak P."/>
            <person name="Zhang M."/>
            <person name="Costa L."/>
            <person name="Castellani M."/>
            <person name="Scott A."/>
            <person name="Toegelov H."/>
            <person name="Fuchs J."/>
            <person name="Mata-Sucre Y."/>
            <person name="Dias Y."/>
            <person name="Vanzela A.L.L."/>
            <person name="Huettel B."/>
            <person name="Almeida C.C.S."/>
            <person name="Simkova H."/>
            <person name="Souza G."/>
            <person name="Pedrosa-Harand A."/>
            <person name="Macas J."/>
            <person name="Mayer K.F.X."/>
            <person name="Houben A."/>
            <person name="Marques A."/>
        </authorList>
    </citation>
    <scope>NUCLEOTIDE SEQUENCE [LARGE SCALE GENOMIC DNA]</scope>
    <source>
        <strain evidence="9">RhyTen1mFocal</strain>
    </source>
</reference>
<comment type="subcellular location">
    <subcellularLocation>
        <location evidence="1">Membrane</location>
        <topology evidence="1">Multi-pass membrane protein</topology>
    </subcellularLocation>
</comment>
<dbReference type="Proteomes" id="UP001210211">
    <property type="component" value="Unassembled WGS sequence"/>
</dbReference>
<dbReference type="PROSITE" id="PS50850">
    <property type="entry name" value="MFS"/>
    <property type="match status" value="1"/>
</dbReference>
<proteinExistence type="inferred from homology"/>
<evidence type="ECO:0000256" key="3">
    <source>
        <dbReference type="ARBA" id="ARBA00022692"/>
    </source>
</evidence>
<dbReference type="InterPro" id="IPR044770">
    <property type="entry name" value="MFS_spinster-like"/>
</dbReference>
<evidence type="ECO:0000313" key="9">
    <source>
        <dbReference type="EMBL" id="KAJ3699897.1"/>
    </source>
</evidence>
<dbReference type="Pfam" id="PF07690">
    <property type="entry name" value="MFS_1"/>
    <property type="match status" value="1"/>
</dbReference>
<dbReference type="SUPFAM" id="SSF103473">
    <property type="entry name" value="MFS general substrate transporter"/>
    <property type="match status" value="1"/>
</dbReference>